<dbReference type="InterPro" id="IPR036278">
    <property type="entry name" value="Sialidase_sf"/>
</dbReference>
<organism evidence="5 6">
    <name type="scientific">Pedobacter flavus</name>
    <dbReference type="NCBI Taxonomy" id="3113906"/>
    <lineage>
        <taxon>Bacteria</taxon>
        <taxon>Pseudomonadati</taxon>
        <taxon>Bacteroidota</taxon>
        <taxon>Sphingobacteriia</taxon>
        <taxon>Sphingobacteriales</taxon>
        <taxon>Sphingobacteriaceae</taxon>
        <taxon>Pedobacter</taxon>
    </lineage>
</organism>
<dbReference type="CDD" id="cd15482">
    <property type="entry name" value="Sialidase_non-viral"/>
    <property type="match status" value="1"/>
</dbReference>
<keyword evidence="2" id="KW-0604">Photosystem II</keyword>
<dbReference type="PANTHER" id="PTHR47199:SF2">
    <property type="entry name" value="PHOTOSYSTEM II STABILITY_ASSEMBLY FACTOR HCF136, CHLOROPLASTIC"/>
    <property type="match status" value="1"/>
</dbReference>
<keyword evidence="3" id="KW-0732">Signal</keyword>
<gene>
    <name evidence="5" type="ORF">VRU49_08135</name>
</gene>
<comment type="caution">
    <text evidence="5">The sequence shown here is derived from an EMBL/GenBank/DDBJ whole genome shotgun (WGS) entry which is preliminary data.</text>
</comment>
<feature type="signal peptide" evidence="3">
    <location>
        <begin position="1"/>
        <end position="17"/>
    </location>
</feature>
<sequence length="339" mass="36972">MKKLFFVLLGLPMIVFAQKFELKQVASGTPTSMRGLSVVSDEVAWVSGSNGYIGKTVDGGNTWDWQRIKGYEKLDFRDIEAFDDKNAIVVNAGSPAYILKTNDGGASWQEVYKNTHKDIFLDGMDFWNADQGIIFGDPINHKMQLLKTINGGLSWMDISDQLKMNFAEGEAGFAASGTTVRTLPGGYTWIASGGLVSNAYFSKNYGKTWEKFPIPILQGNNSSGPFTISFYNKSKGIAVGGDYLQPNKAENNVLWTEDGGKTWHKPINQVSGYRSGSAYISEKIVLATGTNGTDISLDGGNSWTKLDDKLGNAVQKAKKGNLILIVGNGGKIYKVVKTQ</sequence>
<dbReference type="InterPro" id="IPR015943">
    <property type="entry name" value="WD40/YVTN_repeat-like_dom_sf"/>
</dbReference>
<evidence type="ECO:0000313" key="5">
    <source>
        <dbReference type="EMBL" id="MEE1885383.1"/>
    </source>
</evidence>
<protein>
    <submittedName>
        <fullName evidence="5">YCF48-related protein</fullName>
    </submittedName>
</protein>
<reference evidence="5 6" key="1">
    <citation type="submission" date="2024-01" db="EMBL/GenBank/DDBJ databases">
        <title>Pedobacter sp. nov., isolated from oil-contaminated soil.</title>
        <authorList>
            <person name="Le N.T.T."/>
        </authorList>
    </citation>
    <scope>NUCLEOTIDE SEQUENCE [LARGE SCALE GENOMIC DNA]</scope>
    <source>
        <strain evidence="5 6">VNH31</strain>
    </source>
</reference>
<evidence type="ECO:0000256" key="1">
    <source>
        <dbReference type="ARBA" id="ARBA00022531"/>
    </source>
</evidence>
<proteinExistence type="predicted"/>
<dbReference type="EMBL" id="JAZDQU010000002">
    <property type="protein sequence ID" value="MEE1885383.1"/>
    <property type="molecule type" value="Genomic_DNA"/>
</dbReference>
<feature type="chain" id="PRO_5045491072" evidence="3">
    <location>
        <begin position="18"/>
        <end position="339"/>
    </location>
</feature>
<evidence type="ECO:0000313" key="6">
    <source>
        <dbReference type="Proteomes" id="UP001337681"/>
    </source>
</evidence>
<evidence type="ECO:0000256" key="2">
    <source>
        <dbReference type="ARBA" id="ARBA00023276"/>
    </source>
</evidence>
<dbReference type="SUPFAM" id="SSF50939">
    <property type="entry name" value="Sialidases"/>
    <property type="match status" value="1"/>
</dbReference>
<name>A0ABU7H2Z8_9SPHI</name>
<evidence type="ECO:0000259" key="4">
    <source>
        <dbReference type="Pfam" id="PF14870"/>
    </source>
</evidence>
<accession>A0ABU7H2Z8</accession>
<keyword evidence="1" id="KW-0602">Photosynthesis</keyword>
<dbReference type="InterPro" id="IPR028203">
    <property type="entry name" value="PSII_CF48-like_dom"/>
</dbReference>
<keyword evidence="6" id="KW-1185">Reference proteome</keyword>
<dbReference type="RefSeq" id="WP_330146281.1">
    <property type="nucleotide sequence ID" value="NZ_JAZDQU010000002.1"/>
</dbReference>
<dbReference type="Gene3D" id="2.130.10.10">
    <property type="entry name" value="YVTN repeat-like/Quinoprotein amine dehydrogenase"/>
    <property type="match status" value="2"/>
</dbReference>
<evidence type="ECO:0000256" key="3">
    <source>
        <dbReference type="SAM" id="SignalP"/>
    </source>
</evidence>
<dbReference type="PANTHER" id="PTHR47199">
    <property type="entry name" value="PHOTOSYSTEM II STABILITY/ASSEMBLY FACTOR HCF136, CHLOROPLASTIC"/>
    <property type="match status" value="1"/>
</dbReference>
<dbReference type="Pfam" id="PF14870">
    <property type="entry name" value="PSII_BNR"/>
    <property type="match status" value="1"/>
</dbReference>
<dbReference type="Proteomes" id="UP001337681">
    <property type="component" value="Unassembled WGS sequence"/>
</dbReference>
<feature type="domain" description="Photosynthesis system II assembly factor Ycf48/Hcf136-like" evidence="4">
    <location>
        <begin position="28"/>
        <end position="112"/>
    </location>
</feature>